<comment type="caution">
    <text evidence="1">The sequence shown here is derived from an EMBL/GenBank/DDBJ whole genome shotgun (WGS) entry which is preliminary data.</text>
</comment>
<protein>
    <submittedName>
        <fullName evidence="1">Uncharacterized protein</fullName>
    </submittedName>
</protein>
<reference evidence="1" key="1">
    <citation type="journal article" date="2022" name="Int. J. Mol. Sci.">
        <title>Draft Genome of Tanacetum Coccineum: Genomic Comparison of Closely Related Tanacetum-Family Plants.</title>
        <authorList>
            <person name="Yamashiro T."/>
            <person name="Shiraishi A."/>
            <person name="Nakayama K."/>
            <person name="Satake H."/>
        </authorList>
    </citation>
    <scope>NUCLEOTIDE SEQUENCE</scope>
</reference>
<dbReference type="Proteomes" id="UP001151760">
    <property type="component" value="Unassembled WGS sequence"/>
</dbReference>
<dbReference type="EMBL" id="BQNB010020600">
    <property type="protein sequence ID" value="GJT97665.1"/>
    <property type="molecule type" value="Genomic_DNA"/>
</dbReference>
<keyword evidence="2" id="KW-1185">Reference proteome</keyword>
<reference evidence="1" key="2">
    <citation type="submission" date="2022-01" db="EMBL/GenBank/DDBJ databases">
        <authorList>
            <person name="Yamashiro T."/>
            <person name="Shiraishi A."/>
            <person name="Satake H."/>
            <person name="Nakayama K."/>
        </authorList>
    </citation>
    <scope>NUCLEOTIDE SEQUENCE</scope>
</reference>
<gene>
    <name evidence="1" type="ORF">Tco_1093183</name>
</gene>
<sequence length="106" mass="11867">MGYNTMAYIIQQVKSSSIVKMNPDSVDKNVPKDVQLEDEDIMYDIASSIEVNFVYLLIFTSLNDDDVIDVPHEYAQATLGDTNDPFNSISMSTDFVDKNIAANDAY</sequence>
<organism evidence="1 2">
    <name type="scientific">Tanacetum coccineum</name>
    <dbReference type="NCBI Taxonomy" id="301880"/>
    <lineage>
        <taxon>Eukaryota</taxon>
        <taxon>Viridiplantae</taxon>
        <taxon>Streptophyta</taxon>
        <taxon>Embryophyta</taxon>
        <taxon>Tracheophyta</taxon>
        <taxon>Spermatophyta</taxon>
        <taxon>Magnoliopsida</taxon>
        <taxon>eudicotyledons</taxon>
        <taxon>Gunneridae</taxon>
        <taxon>Pentapetalae</taxon>
        <taxon>asterids</taxon>
        <taxon>campanulids</taxon>
        <taxon>Asterales</taxon>
        <taxon>Asteraceae</taxon>
        <taxon>Asteroideae</taxon>
        <taxon>Anthemideae</taxon>
        <taxon>Anthemidinae</taxon>
        <taxon>Tanacetum</taxon>
    </lineage>
</organism>
<proteinExistence type="predicted"/>
<evidence type="ECO:0000313" key="2">
    <source>
        <dbReference type="Proteomes" id="UP001151760"/>
    </source>
</evidence>
<evidence type="ECO:0000313" key="1">
    <source>
        <dbReference type="EMBL" id="GJT97665.1"/>
    </source>
</evidence>
<accession>A0ABQ5IDA8</accession>
<name>A0ABQ5IDA8_9ASTR</name>